<proteinExistence type="predicted"/>
<gene>
    <name evidence="1" type="ORF">O181_053775</name>
</gene>
<sequence length="76" mass="9162">MPFNLRSIIAKSENSKAETERFLPVKCYLLWCYFGFSNFAFQVARKKNRYRINYWPHCHPYWDIFTIAILNLGKGH</sequence>
<keyword evidence="2" id="KW-1185">Reference proteome</keyword>
<evidence type="ECO:0000313" key="1">
    <source>
        <dbReference type="EMBL" id="MBW0514060.1"/>
    </source>
</evidence>
<dbReference type="Proteomes" id="UP000765509">
    <property type="component" value="Unassembled WGS sequence"/>
</dbReference>
<name>A0A9Q3HTS9_9BASI</name>
<dbReference type="AlphaFoldDB" id="A0A9Q3HTS9"/>
<evidence type="ECO:0000313" key="2">
    <source>
        <dbReference type="Proteomes" id="UP000765509"/>
    </source>
</evidence>
<comment type="caution">
    <text evidence="1">The sequence shown here is derived from an EMBL/GenBank/DDBJ whole genome shotgun (WGS) entry which is preliminary data.</text>
</comment>
<organism evidence="1 2">
    <name type="scientific">Austropuccinia psidii MF-1</name>
    <dbReference type="NCBI Taxonomy" id="1389203"/>
    <lineage>
        <taxon>Eukaryota</taxon>
        <taxon>Fungi</taxon>
        <taxon>Dikarya</taxon>
        <taxon>Basidiomycota</taxon>
        <taxon>Pucciniomycotina</taxon>
        <taxon>Pucciniomycetes</taxon>
        <taxon>Pucciniales</taxon>
        <taxon>Sphaerophragmiaceae</taxon>
        <taxon>Austropuccinia</taxon>
    </lineage>
</organism>
<dbReference type="EMBL" id="AVOT02023797">
    <property type="protein sequence ID" value="MBW0514060.1"/>
    <property type="molecule type" value="Genomic_DNA"/>
</dbReference>
<reference evidence="1" key="1">
    <citation type="submission" date="2021-03" db="EMBL/GenBank/DDBJ databases">
        <title>Draft genome sequence of rust myrtle Austropuccinia psidii MF-1, a brazilian biotype.</title>
        <authorList>
            <person name="Quecine M.C."/>
            <person name="Pachon D.M.R."/>
            <person name="Bonatelli M.L."/>
            <person name="Correr F.H."/>
            <person name="Franceschini L.M."/>
            <person name="Leite T.F."/>
            <person name="Margarido G.R.A."/>
            <person name="Almeida C.A."/>
            <person name="Ferrarezi J.A."/>
            <person name="Labate C.A."/>
        </authorList>
    </citation>
    <scope>NUCLEOTIDE SEQUENCE</scope>
    <source>
        <strain evidence="1">MF-1</strain>
    </source>
</reference>
<protein>
    <submittedName>
        <fullName evidence="1">Uncharacterized protein</fullName>
    </submittedName>
</protein>
<accession>A0A9Q3HTS9</accession>